<accession>A0ABS4UHL9</accession>
<feature type="transmembrane region" description="Helical" evidence="1">
    <location>
        <begin position="6"/>
        <end position="26"/>
    </location>
</feature>
<evidence type="ECO:0000256" key="1">
    <source>
        <dbReference type="SAM" id="Phobius"/>
    </source>
</evidence>
<keyword evidence="1" id="KW-1133">Transmembrane helix</keyword>
<name>A0ABS4UHL9_9ACTN</name>
<reference evidence="2 3" key="1">
    <citation type="submission" date="2021-03" db="EMBL/GenBank/DDBJ databases">
        <title>Sequencing the genomes of 1000 actinobacteria strains.</title>
        <authorList>
            <person name="Klenk H.-P."/>
        </authorList>
    </citation>
    <scope>NUCLEOTIDE SEQUENCE [LARGE SCALE GENOMIC DNA]</scope>
    <source>
        <strain evidence="2 3">DSM 18824</strain>
    </source>
</reference>
<sequence length="37" mass="4035">MANVAVGWICVVVFTLFDGSFGVWWYQVAGLASLKAK</sequence>
<evidence type="ECO:0000313" key="2">
    <source>
        <dbReference type="EMBL" id="MBP2351147.1"/>
    </source>
</evidence>
<keyword evidence="1" id="KW-0812">Transmembrane</keyword>
<comment type="caution">
    <text evidence="2">The sequence shown here is derived from an EMBL/GenBank/DDBJ whole genome shotgun (WGS) entry which is preliminary data.</text>
</comment>
<protein>
    <submittedName>
        <fullName evidence="2">Uncharacterized protein</fullName>
    </submittedName>
</protein>
<keyword evidence="1" id="KW-0472">Membrane</keyword>
<organism evidence="2 3">
    <name type="scientific">Kribbella aluminosa</name>
    <dbReference type="NCBI Taxonomy" id="416017"/>
    <lineage>
        <taxon>Bacteria</taxon>
        <taxon>Bacillati</taxon>
        <taxon>Actinomycetota</taxon>
        <taxon>Actinomycetes</taxon>
        <taxon>Propionibacteriales</taxon>
        <taxon>Kribbellaceae</taxon>
        <taxon>Kribbella</taxon>
    </lineage>
</organism>
<proteinExistence type="predicted"/>
<gene>
    <name evidence="2" type="ORF">JOF29_002230</name>
</gene>
<dbReference type="EMBL" id="JAGINT010000001">
    <property type="protein sequence ID" value="MBP2351147.1"/>
    <property type="molecule type" value="Genomic_DNA"/>
</dbReference>
<evidence type="ECO:0000313" key="3">
    <source>
        <dbReference type="Proteomes" id="UP000755585"/>
    </source>
</evidence>
<keyword evidence="3" id="KW-1185">Reference proteome</keyword>
<dbReference type="Proteomes" id="UP000755585">
    <property type="component" value="Unassembled WGS sequence"/>
</dbReference>